<dbReference type="GO" id="GO:0031012">
    <property type="term" value="C:extracellular matrix"/>
    <property type="evidence" value="ECO:0007669"/>
    <property type="project" value="InterPro"/>
</dbReference>
<sequence>MFIFYCFQSPPDIEYGKKWLGNKVEQVTSLLEAPQKVPLQEPSSSGEDPHSTDSSGDSTSPADGQTDSYGSSSSTSSSTTSDSATVHGAVWAKNNASVYFDILENVSSEYRHVWEKALNNWNSFKIFTLTPTNDKTQADIILTTENQNNTAQAGVAETKMLINPLTGKKVITHAVAKLNLYYLDHYSTERKINTAEHELGHAMGLDHVTDHASVMQPQGSEYGIQQFDVDRLKQLYK</sequence>
<dbReference type="Gene3D" id="3.40.390.10">
    <property type="entry name" value="Collagenase (Catalytic Domain)"/>
    <property type="match status" value="1"/>
</dbReference>
<dbReference type="Proteomes" id="UP000050961">
    <property type="component" value="Unassembled WGS sequence"/>
</dbReference>
<keyword evidence="2" id="KW-0479">Metal-binding</keyword>
<dbReference type="InterPro" id="IPR024079">
    <property type="entry name" value="MetalloPept_cat_dom_sf"/>
</dbReference>
<dbReference type="STRING" id="1423806.FD15_GL002246"/>
<evidence type="ECO:0000313" key="7">
    <source>
        <dbReference type="EMBL" id="KRN05682.1"/>
    </source>
</evidence>
<protein>
    <recommendedName>
        <fullName evidence="6">Peptidase M10 metallopeptidase domain-containing protein</fullName>
    </recommendedName>
</protein>
<proteinExistence type="predicted"/>
<keyword evidence="1" id="KW-0645">Protease</keyword>
<keyword evidence="3" id="KW-0378">Hydrolase</keyword>
<organism evidence="7 8">
    <name type="scientific">Liquorilactobacillus sucicola DSM 21376 = JCM 15457</name>
    <dbReference type="NCBI Taxonomy" id="1423806"/>
    <lineage>
        <taxon>Bacteria</taxon>
        <taxon>Bacillati</taxon>
        <taxon>Bacillota</taxon>
        <taxon>Bacilli</taxon>
        <taxon>Lactobacillales</taxon>
        <taxon>Lactobacillaceae</taxon>
        <taxon>Liquorilactobacillus</taxon>
    </lineage>
</organism>
<keyword evidence="4" id="KW-0862">Zinc</keyword>
<dbReference type="GO" id="GO:0006508">
    <property type="term" value="P:proteolysis"/>
    <property type="evidence" value="ECO:0007669"/>
    <property type="project" value="UniProtKB-KW"/>
</dbReference>
<evidence type="ECO:0000256" key="4">
    <source>
        <dbReference type="ARBA" id="ARBA00022833"/>
    </source>
</evidence>
<feature type="compositionally biased region" description="Low complexity" evidence="5">
    <location>
        <begin position="66"/>
        <end position="80"/>
    </location>
</feature>
<comment type="caution">
    <text evidence="7">The sequence shown here is derived from an EMBL/GenBank/DDBJ whole genome shotgun (WGS) entry which is preliminary data.</text>
</comment>
<dbReference type="CDD" id="cd04268">
    <property type="entry name" value="ZnMc_MMP_like"/>
    <property type="match status" value="1"/>
</dbReference>
<keyword evidence="8" id="KW-1185">Reference proteome</keyword>
<dbReference type="EMBL" id="AYZF01000017">
    <property type="protein sequence ID" value="KRN05682.1"/>
    <property type="molecule type" value="Genomic_DNA"/>
</dbReference>
<accession>A0A0R2DNK0</accession>
<evidence type="ECO:0000259" key="6">
    <source>
        <dbReference type="Pfam" id="PF00413"/>
    </source>
</evidence>
<dbReference type="GO" id="GO:0008270">
    <property type="term" value="F:zinc ion binding"/>
    <property type="evidence" value="ECO:0007669"/>
    <property type="project" value="InterPro"/>
</dbReference>
<dbReference type="PATRIC" id="fig|1423806.3.peg.2294"/>
<evidence type="ECO:0000256" key="3">
    <source>
        <dbReference type="ARBA" id="ARBA00022801"/>
    </source>
</evidence>
<dbReference type="eggNOG" id="COG5549">
    <property type="taxonomic scope" value="Bacteria"/>
</dbReference>
<dbReference type="Pfam" id="PF00413">
    <property type="entry name" value="Peptidase_M10"/>
    <property type="match status" value="1"/>
</dbReference>
<feature type="compositionally biased region" description="Polar residues" evidence="5">
    <location>
        <begin position="41"/>
        <end position="65"/>
    </location>
</feature>
<evidence type="ECO:0000256" key="1">
    <source>
        <dbReference type="ARBA" id="ARBA00022670"/>
    </source>
</evidence>
<dbReference type="SUPFAM" id="SSF55486">
    <property type="entry name" value="Metalloproteases ('zincins'), catalytic domain"/>
    <property type="match status" value="1"/>
</dbReference>
<evidence type="ECO:0000256" key="2">
    <source>
        <dbReference type="ARBA" id="ARBA00022723"/>
    </source>
</evidence>
<evidence type="ECO:0000313" key="8">
    <source>
        <dbReference type="Proteomes" id="UP000050961"/>
    </source>
</evidence>
<evidence type="ECO:0000256" key="5">
    <source>
        <dbReference type="SAM" id="MobiDB-lite"/>
    </source>
</evidence>
<dbReference type="AlphaFoldDB" id="A0A0R2DNK0"/>
<feature type="region of interest" description="Disordered" evidence="5">
    <location>
        <begin position="32"/>
        <end position="80"/>
    </location>
</feature>
<reference evidence="7 8" key="1">
    <citation type="journal article" date="2015" name="Genome Announc.">
        <title>Expanding the biotechnology potential of lactobacilli through comparative genomics of 213 strains and associated genera.</title>
        <authorList>
            <person name="Sun Z."/>
            <person name="Harris H.M."/>
            <person name="McCann A."/>
            <person name="Guo C."/>
            <person name="Argimon S."/>
            <person name="Zhang W."/>
            <person name="Yang X."/>
            <person name="Jeffery I.B."/>
            <person name="Cooney J.C."/>
            <person name="Kagawa T.F."/>
            <person name="Liu W."/>
            <person name="Song Y."/>
            <person name="Salvetti E."/>
            <person name="Wrobel A."/>
            <person name="Rasinkangas P."/>
            <person name="Parkhill J."/>
            <person name="Rea M.C."/>
            <person name="O'Sullivan O."/>
            <person name="Ritari J."/>
            <person name="Douillard F.P."/>
            <person name="Paul Ross R."/>
            <person name="Yang R."/>
            <person name="Briner A.E."/>
            <person name="Felis G.E."/>
            <person name="de Vos W.M."/>
            <person name="Barrangou R."/>
            <person name="Klaenhammer T.R."/>
            <person name="Caufield P.W."/>
            <person name="Cui Y."/>
            <person name="Zhang H."/>
            <person name="O'Toole P.W."/>
        </authorList>
    </citation>
    <scope>NUCLEOTIDE SEQUENCE [LARGE SCALE GENOMIC DNA]</scope>
    <source>
        <strain evidence="7 8">DSM 21376</strain>
    </source>
</reference>
<feature type="domain" description="Peptidase M10 metallopeptidase" evidence="6">
    <location>
        <begin position="107"/>
        <end position="236"/>
    </location>
</feature>
<dbReference type="InterPro" id="IPR001818">
    <property type="entry name" value="Pept_M10_metallopeptidase"/>
</dbReference>
<gene>
    <name evidence="7" type="ORF">FD15_GL002246</name>
</gene>
<dbReference type="GO" id="GO:0004222">
    <property type="term" value="F:metalloendopeptidase activity"/>
    <property type="evidence" value="ECO:0007669"/>
    <property type="project" value="InterPro"/>
</dbReference>
<name>A0A0R2DNK0_9LACO</name>